<evidence type="ECO:0000313" key="3">
    <source>
        <dbReference type="Proteomes" id="UP001595616"/>
    </source>
</evidence>
<evidence type="ECO:0000256" key="1">
    <source>
        <dbReference type="SAM" id="SignalP"/>
    </source>
</evidence>
<dbReference type="RefSeq" id="WP_379839236.1">
    <property type="nucleotide sequence ID" value="NZ_JBHRYQ010000001.1"/>
</dbReference>
<accession>A0ABV7YZK3</accession>
<name>A0ABV7YZK3_9BACT</name>
<keyword evidence="1" id="KW-0732">Signal</keyword>
<feature type="signal peptide" evidence="1">
    <location>
        <begin position="1"/>
        <end position="19"/>
    </location>
</feature>
<organism evidence="2 3">
    <name type="scientific">Lacihabitans lacunae</name>
    <dbReference type="NCBI Taxonomy" id="1028214"/>
    <lineage>
        <taxon>Bacteria</taxon>
        <taxon>Pseudomonadati</taxon>
        <taxon>Bacteroidota</taxon>
        <taxon>Cytophagia</taxon>
        <taxon>Cytophagales</taxon>
        <taxon>Leadbetterellaceae</taxon>
        <taxon>Lacihabitans</taxon>
    </lineage>
</organism>
<reference evidence="3" key="1">
    <citation type="journal article" date="2019" name="Int. J. Syst. Evol. Microbiol.">
        <title>The Global Catalogue of Microorganisms (GCM) 10K type strain sequencing project: providing services to taxonomists for standard genome sequencing and annotation.</title>
        <authorList>
            <consortium name="The Broad Institute Genomics Platform"/>
            <consortium name="The Broad Institute Genome Sequencing Center for Infectious Disease"/>
            <person name="Wu L."/>
            <person name="Ma J."/>
        </authorList>
    </citation>
    <scope>NUCLEOTIDE SEQUENCE [LARGE SCALE GENOMIC DNA]</scope>
    <source>
        <strain evidence="3">CECT 7956</strain>
    </source>
</reference>
<feature type="chain" id="PRO_5046909892" evidence="1">
    <location>
        <begin position="20"/>
        <end position="290"/>
    </location>
</feature>
<evidence type="ECO:0000313" key="2">
    <source>
        <dbReference type="EMBL" id="MFC3812366.1"/>
    </source>
</evidence>
<keyword evidence="3" id="KW-1185">Reference proteome</keyword>
<sequence length="290" mass="33009">MKKLCLTGIFALQTFVVFAQYSFPTEKTKIEHAYSYSSTPISESFKIQDLKDQNIRVEVQKQSAADYYATKQFEFKPSGENVNLSIKIKRIKTKNADMDIDTDIPFGTNTGSKMALDHYLSLLENTSKFTYAPNKIETDKTRGISISALPLLHPIYELSGVLLYQQTTLPIGQTWTDTLENKDGKFVNTYKVLKNDGKKSTISLVGYLEPNNEKIVIEPFDRSKHMTGAPIEAQIKFSSMDYKGEMLVWNENRVIEKVELDVNKDFTIITPTRGTQRANNFKITINNTIK</sequence>
<dbReference type="EMBL" id="JBHRYQ010000001">
    <property type="protein sequence ID" value="MFC3812366.1"/>
    <property type="molecule type" value="Genomic_DNA"/>
</dbReference>
<dbReference type="Proteomes" id="UP001595616">
    <property type="component" value="Unassembled WGS sequence"/>
</dbReference>
<gene>
    <name evidence="2" type="ORF">ACFOOI_17025</name>
</gene>
<protein>
    <submittedName>
        <fullName evidence="2">Uncharacterized protein</fullName>
    </submittedName>
</protein>
<comment type="caution">
    <text evidence="2">The sequence shown here is derived from an EMBL/GenBank/DDBJ whole genome shotgun (WGS) entry which is preliminary data.</text>
</comment>
<proteinExistence type="predicted"/>